<organism evidence="4 5">
    <name type="scientific">Megalurothrips usitatus</name>
    <name type="common">bean blossom thrips</name>
    <dbReference type="NCBI Taxonomy" id="439358"/>
    <lineage>
        <taxon>Eukaryota</taxon>
        <taxon>Metazoa</taxon>
        <taxon>Ecdysozoa</taxon>
        <taxon>Arthropoda</taxon>
        <taxon>Hexapoda</taxon>
        <taxon>Insecta</taxon>
        <taxon>Pterygota</taxon>
        <taxon>Neoptera</taxon>
        <taxon>Paraneoptera</taxon>
        <taxon>Thysanoptera</taxon>
        <taxon>Terebrantia</taxon>
        <taxon>Thripoidea</taxon>
        <taxon>Thripidae</taxon>
        <taxon>Megalurothrips</taxon>
    </lineage>
</organism>
<dbReference type="SUPFAM" id="SSF57667">
    <property type="entry name" value="beta-beta-alpha zinc fingers"/>
    <property type="match status" value="5"/>
</dbReference>
<evidence type="ECO:0000256" key="1">
    <source>
        <dbReference type="PROSITE-ProRule" id="PRU00042"/>
    </source>
</evidence>
<feature type="compositionally biased region" description="Low complexity" evidence="2">
    <location>
        <begin position="989"/>
        <end position="998"/>
    </location>
</feature>
<feature type="compositionally biased region" description="Low complexity" evidence="2">
    <location>
        <begin position="765"/>
        <end position="777"/>
    </location>
</feature>
<feature type="region of interest" description="Disordered" evidence="2">
    <location>
        <begin position="1099"/>
        <end position="1169"/>
    </location>
</feature>
<feature type="compositionally biased region" description="Basic and acidic residues" evidence="2">
    <location>
        <begin position="1027"/>
        <end position="1039"/>
    </location>
</feature>
<dbReference type="PROSITE" id="PS50157">
    <property type="entry name" value="ZINC_FINGER_C2H2_2"/>
    <property type="match status" value="11"/>
</dbReference>
<feature type="compositionally biased region" description="Low complexity" evidence="2">
    <location>
        <begin position="1054"/>
        <end position="1064"/>
    </location>
</feature>
<feature type="region of interest" description="Disordered" evidence="2">
    <location>
        <begin position="233"/>
        <end position="265"/>
    </location>
</feature>
<feature type="compositionally biased region" description="Low complexity" evidence="2">
    <location>
        <begin position="108"/>
        <end position="119"/>
    </location>
</feature>
<dbReference type="Pfam" id="PF00096">
    <property type="entry name" value="zf-C2H2"/>
    <property type="match status" value="1"/>
</dbReference>
<feature type="domain" description="C2H2-type" evidence="3">
    <location>
        <begin position="165"/>
        <end position="192"/>
    </location>
</feature>
<feature type="compositionally biased region" description="Basic and acidic residues" evidence="2">
    <location>
        <begin position="97"/>
        <end position="106"/>
    </location>
</feature>
<feature type="compositionally biased region" description="Acidic residues" evidence="2">
    <location>
        <begin position="1128"/>
        <end position="1138"/>
    </location>
</feature>
<feature type="region of interest" description="Disordered" evidence="2">
    <location>
        <begin position="1616"/>
        <end position="1654"/>
    </location>
</feature>
<feature type="region of interest" description="Disordered" evidence="2">
    <location>
        <begin position="878"/>
        <end position="922"/>
    </location>
</feature>
<feature type="domain" description="C2H2-type" evidence="3">
    <location>
        <begin position="1595"/>
        <end position="1622"/>
    </location>
</feature>
<evidence type="ECO:0000259" key="3">
    <source>
        <dbReference type="PROSITE" id="PS50157"/>
    </source>
</evidence>
<dbReference type="PROSITE" id="PS00028">
    <property type="entry name" value="ZINC_FINGER_C2H2_1"/>
    <property type="match status" value="11"/>
</dbReference>
<proteinExistence type="predicted"/>
<evidence type="ECO:0000313" key="4">
    <source>
        <dbReference type="EMBL" id="KAJ1519597.1"/>
    </source>
</evidence>
<keyword evidence="1" id="KW-0479">Metal-binding</keyword>
<dbReference type="EMBL" id="JAPTSV010000016">
    <property type="protein sequence ID" value="KAJ1519597.1"/>
    <property type="molecule type" value="Genomic_DNA"/>
</dbReference>
<dbReference type="InterPro" id="IPR052795">
    <property type="entry name" value="RREB1"/>
</dbReference>
<comment type="caution">
    <text evidence="4">The sequence shown here is derived from an EMBL/GenBank/DDBJ whole genome shotgun (WGS) entry which is preliminary data.</text>
</comment>
<feature type="domain" description="C2H2-type" evidence="3">
    <location>
        <begin position="315"/>
        <end position="343"/>
    </location>
</feature>
<feature type="compositionally biased region" description="Low complexity" evidence="2">
    <location>
        <begin position="1237"/>
        <end position="1265"/>
    </location>
</feature>
<keyword evidence="1" id="KW-0863">Zinc-finger</keyword>
<feature type="compositionally biased region" description="Basic residues" evidence="2">
    <location>
        <begin position="960"/>
        <end position="976"/>
    </location>
</feature>
<feature type="domain" description="C2H2-type" evidence="3">
    <location>
        <begin position="1490"/>
        <end position="1518"/>
    </location>
</feature>
<keyword evidence="1" id="KW-0862">Zinc</keyword>
<feature type="domain" description="C2H2-type" evidence="3">
    <location>
        <begin position="193"/>
        <end position="215"/>
    </location>
</feature>
<feature type="domain" description="C2H2-type" evidence="3">
    <location>
        <begin position="562"/>
        <end position="589"/>
    </location>
</feature>
<feature type="compositionally biased region" description="Low complexity" evidence="2">
    <location>
        <begin position="900"/>
        <end position="919"/>
    </location>
</feature>
<keyword evidence="5" id="KW-1185">Reference proteome</keyword>
<feature type="domain" description="C2H2-type" evidence="3">
    <location>
        <begin position="1567"/>
        <end position="1594"/>
    </location>
</feature>
<feature type="region of interest" description="Disordered" evidence="2">
    <location>
        <begin position="1"/>
        <end position="120"/>
    </location>
</feature>
<feature type="region of interest" description="Disordered" evidence="2">
    <location>
        <begin position="1227"/>
        <end position="1271"/>
    </location>
</feature>
<dbReference type="SMART" id="SM00355">
    <property type="entry name" value="ZnF_C2H2"/>
    <property type="match status" value="15"/>
</dbReference>
<dbReference type="GO" id="GO:0005634">
    <property type="term" value="C:nucleus"/>
    <property type="evidence" value="ECO:0007669"/>
    <property type="project" value="TreeGrafter"/>
</dbReference>
<feature type="region of interest" description="Disordered" evidence="2">
    <location>
        <begin position="956"/>
        <end position="1067"/>
    </location>
</feature>
<dbReference type="InterPro" id="IPR036236">
    <property type="entry name" value="Znf_C2H2_sf"/>
</dbReference>
<feature type="domain" description="C2H2-type" evidence="3">
    <location>
        <begin position="1179"/>
        <end position="1206"/>
    </location>
</feature>
<feature type="compositionally biased region" description="Low complexity" evidence="2">
    <location>
        <begin position="1620"/>
        <end position="1637"/>
    </location>
</feature>
<feature type="compositionally biased region" description="Acidic residues" evidence="2">
    <location>
        <begin position="733"/>
        <end position="758"/>
    </location>
</feature>
<feature type="region of interest" description="Disordered" evidence="2">
    <location>
        <begin position="669"/>
        <end position="777"/>
    </location>
</feature>
<gene>
    <name evidence="4" type="ORF">ONE63_004872</name>
</gene>
<feature type="domain" description="C2H2-type" evidence="3">
    <location>
        <begin position="590"/>
        <end position="614"/>
    </location>
</feature>
<dbReference type="Gene3D" id="3.30.160.60">
    <property type="entry name" value="Classic Zinc Finger"/>
    <property type="match status" value="9"/>
</dbReference>
<dbReference type="GO" id="GO:0001228">
    <property type="term" value="F:DNA-binding transcription activator activity, RNA polymerase II-specific"/>
    <property type="evidence" value="ECO:0007669"/>
    <property type="project" value="TreeGrafter"/>
</dbReference>
<feature type="domain" description="C2H2-type" evidence="3">
    <location>
        <begin position="531"/>
        <end position="558"/>
    </location>
</feature>
<reference evidence="4" key="1">
    <citation type="submission" date="2022-12" db="EMBL/GenBank/DDBJ databases">
        <title>Chromosome-level genome assembly of the bean flower thrips Megalurothrips usitatus.</title>
        <authorList>
            <person name="Ma L."/>
            <person name="Liu Q."/>
            <person name="Li H."/>
            <person name="Cai W."/>
        </authorList>
    </citation>
    <scope>NUCLEOTIDE SEQUENCE</scope>
    <source>
        <strain evidence="4">Cailab_2022a</strain>
    </source>
</reference>
<feature type="compositionally biased region" description="Low complexity" evidence="2">
    <location>
        <begin position="1142"/>
        <end position="1152"/>
    </location>
</feature>
<feature type="domain" description="C2H2-type" evidence="3">
    <location>
        <begin position="1207"/>
        <end position="1235"/>
    </location>
</feature>
<dbReference type="PANTHER" id="PTHR46451">
    <property type="entry name" value="RAS-RESPONSIVE ELEMENT-BINDING PROTEIN 1"/>
    <property type="match status" value="1"/>
</dbReference>
<dbReference type="FunFam" id="3.30.160.60:FF:002512">
    <property type="entry name" value="Pebbled, isoform A"/>
    <property type="match status" value="1"/>
</dbReference>
<dbReference type="GO" id="GO:0008270">
    <property type="term" value="F:zinc ion binding"/>
    <property type="evidence" value="ECO:0007669"/>
    <property type="project" value="UniProtKB-KW"/>
</dbReference>
<protein>
    <recommendedName>
        <fullName evidence="3">C2H2-type domain-containing protein</fullName>
    </recommendedName>
</protein>
<name>A0AAV7X500_9NEOP</name>
<dbReference type="Proteomes" id="UP001075354">
    <property type="component" value="Chromosome 16"/>
</dbReference>
<feature type="compositionally biased region" description="Acidic residues" evidence="2">
    <location>
        <begin position="1017"/>
        <end position="1026"/>
    </location>
</feature>
<dbReference type="PANTHER" id="PTHR46451:SF1">
    <property type="entry name" value="RAS-RESPONSIVE ELEMENT-BINDING PROTEIN 1"/>
    <property type="match status" value="1"/>
</dbReference>
<dbReference type="FunFam" id="3.30.160.60:FF:000813">
    <property type="entry name" value="ras-responsive element-binding protein 1 isoform X1"/>
    <property type="match status" value="1"/>
</dbReference>
<dbReference type="GO" id="GO:0000978">
    <property type="term" value="F:RNA polymerase II cis-regulatory region sequence-specific DNA binding"/>
    <property type="evidence" value="ECO:0007669"/>
    <property type="project" value="TreeGrafter"/>
</dbReference>
<evidence type="ECO:0000313" key="5">
    <source>
        <dbReference type="Proteomes" id="UP001075354"/>
    </source>
</evidence>
<evidence type="ECO:0000256" key="2">
    <source>
        <dbReference type="SAM" id="MobiDB-lite"/>
    </source>
</evidence>
<sequence>MLKQCSSPAEPDAEETSPRSSLLAGLEDKKPDPEPELVAEPAVVKEEKEEEAEEAATPASQPPTPAAMTTATSPPPPPPDTEQAAQQQPRAASGPAHMEDDGHLTRPESAATTEASATAADDDDLAGRLVCAVCDGVLASDVALASHIQEHGLNHTGADAELLGFACRTCRRVFADAEVLDRHVLSHPGEQVFKCPLCGLALRTNGGLARHTRRHLDGLEGVAGHADLLRQGHAAKRPHQSGDEADYEVEAKRRSPSTAGSDEEVAVPAAAAAAALAPAVPRFTCPVCPPTQPFRAQYLPELEAHLEQSHSDYRVSCELCGGSFRSVRDLNLHVHTAHRSGGKGGRGRDVVGFKDLTFVDFSSQKFAHIARAECEKSLHRAASRLHPFQCECGLAFPCDSALAIHRQACPNTVYVDSPADLSRGLARPLLGADPGALRAASPKGDFLAKLDLSPQGAAHHLRAAAAGGVLPYADRDLADIQSILSVSAANVGVPGHLGHLGHDPCEEREDHEEQQDAFAAEFRRMKQRGEFPCRLCPEVFPNLRALKGHNRAHMAAPGADGYRCNMCPHAALDKVALQRHMRTHNGARPYECALCRFAFTTKANCERHLRNRHAKCSRDEVKSSIIYHPSEDPGNDPEQQRELQQLQQQQQHLVKLDVKRSLFPDAMMLEGEDAQRRRSLDVGTMTSASEDDADDRVADEPMEDQDEPGRQSPLDLSMVLDLSKKRAPSPSDLAEDGEDVPEEEDDEEPAPEDEDDQPQDLSRKSTSSTAEPSAAAEPAGLHLNNQSTPLQSPEAAATAAALPFPLYVNPYQTGLPLPGQGLGQGLAPGLLPYYPGLLRSLQLGPLGQVGGLVLEPMRLLQRPPFMPANVAADGAVPMADMKDDGVPCPAASPKSERSSASESQQQHSASGGSSSGSGSKMVMKNGVLMPKQKQRRYRTERPHVCEHCSARFTLSSNRERHVKHQHPQFWSQRHRGPAAGNPGTPPTPNAHTPAPDHASTPLRAPSVDLVASSKHEEDDEDEGLVIDEERPSSEDHHDDDGVDGDAEDEGHVKAPAPASAPTSAGEDLASVSRLLNNTSIQSFRQYLRDDDLHHHHHRAAAVLPHPGTPSGREAVPAGRDAVCPEEGLGSEEDVDEEGLVAGSPSEGNNSGSEQDKSESEAAAAPPKKKSAYSLAPNRVCCPYCSRKFPWTSSLRRHVLTHTGQKPYKCTFCPLLFTTKSNCDRHLARKHSNKKDANSSSSSGVSSTPNSSTTSVSPGGSASSGSPPEPLLVRASALSPQGHHGLGHVLGHPLRGLAQYPLRNVPERPYRCRHCPSSTFATLNNLRKHVATKHTGASLESCILPGDVSGYESHGSISDAEHGDDRVADDEKKADVKVPVFSPSLEQPLPLSLCKAERSEDVQHLAVKPERMEVAEESAINLHRTTDTPDRPTAPVVPDIMREAHNSLMSSTSPVSGTPAAPISAPVVSIPEGVSRTSESSVSLPSSELPFKCHLCDGSFTERQECLDHIKLHHAAEYDVLLSKGALELSVAHSPEDNGAAMDESHHADGENIEHVRGKFPDYANRKVMCAFCMRRFWSAEDLRRHMRTHTGERPFSCDVCRRRFTLKHSMLRHRKKHNDLANNNNNNSLSAPLVSSAGPEDLSASAASGDEDGFKHAPSPADLLLHHVKMTNHNNNNITGVSKMLMAICDNQVNLKRNFRRKEEEDSGLISNLLGIGDPSIIDKVLLTKSADDAEKLLGVFQNGNKNGNGRI</sequence>
<dbReference type="InterPro" id="IPR013087">
    <property type="entry name" value="Znf_C2H2_type"/>
</dbReference>
<accession>A0AAV7X500</accession>